<gene>
    <name evidence="7" type="ORF">DK846_10990</name>
</gene>
<dbReference type="Gene3D" id="1.10.8.500">
    <property type="entry name" value="HAMP domain in histidine kinase"/>
    <property type="match status" value="1"/>
</dbReference>
<protein>
    <recommendedName>
        <fullName evidence="9">Methyl-accepting chemotaxis protein</fullName>
    </recommendedName>
</protein>
<dbReference type="PROSITE" id="PS50111">
    <property type="entry name" value="CHEMOTAXIS_TRANSDUC_2"/>
    <property type="match status" value="1"/>
</dbReference>
<dbReference type="InterPro" id="IPR003660">
    <property type="entry name" value="HAMP_dom"/>
</dbReference>
<evidence type="ECO:0000256" key="3">
    <source>
        <dbReference type="PROSITE-ProRule" id="PRU00284"/>
    </source>
</evidence>
<evidence type="ECO:0000256" key="2">
    <source>
        <dbReference type="ARBA" id="ARBA00029447"/>
    </source>
</evidence>
<comment type="caution">
    <text evidence="7">The sequence shown here is derived from an EMBL/GenBank/DDBJ whole genome shotgun (WGS) entry which is preliminary data.</text>
</comment>
<dbReference type="InterPro" id="IPR004089">
    <property type="entry name" value="MCPsignal_dom"/>
</dbReference>
<feature type="transmembrane region" description="Helical" evidence="4">
    <location>
        <begin position="13"/>
        <end position="38"/>
    </location>
</feature>
<evidence type="ECO:0000256" key="4">
    <source>
        <dbReference type="SAM" id="Phobius"/>
    </source>
</evidence>
<dbReference type="GeneID" id="97546989"/>
<evidence type="ECO:0000259" key="6">
    <source>
        <dbReference type="PROSITE" id="PS50885"/>
    </source>
</evidence>
<evidence type="ECO:0000259" key="5">
    <source>
        <dbReference type="PROSITE" id="PS50111"/>
    </source>
</evidence>
<evidence type="ECO:0000313" key="7">
    <source>
        <dbReference type="EMBL" id="PWR71384.1"/>
    </source>
</evidence>
<proteinExistence type="inferred from homology"/>
<evidence type="ECO:0008006" key="9">
    <source>
        <dbReference type="Google" id="ProtNLM"/>
    </source>
</evidence>
<dbReference type="Pfam" id="PF00672">
    <property type="entry name" value="HAMP"/>
    <property type="match status" value="1"/>
</dbReference>
<feature type="domain" description="Methyl-accepting transducer" evidence="5">
    <location>
        <begin position="421"/>
        <end position="657"/>
    </location>
</feature>
<dbReference type="Proteomes" id="UP000245657">
    <property type="component" value="Unassembled WGS sequence"/>
</dbReference>
<dbReference type="Pfam" id="PF00015">
    <property type="entry name" value="MCPsignal"/>
    <property type="match status" value="1"/>
</dbReference>
<organism evidence="7 8">
    <name type="scientific">Methanospirillum lacunae</name>
    <dbReference type="NCBI Taxonomy" id="668570"/>
    <lineage>
        <taxon>Archaea</taxon>
        <taxon>Methanobacteriati</taxon>
        <taxon>Methanobacteriota</taxon>
        <taxon>Stenosarchaea group</taxon>
        <taxon>Methanomicrobia</taxon>
        <taxon>Methanomicrobiales</taxon>
        <taxon>Methanospirillaceae</taxon>
        <taxon>Methanospirillum</taxon>
    </lineage>
</organism>
<dbReference type="CDD" id="cd06225">
    <property type="entry name" value="HAMP"/>
    <property type="match status" value="1"/>
</dbReference>
<keyword evidence="4" id="KW-0472">Membrane</keyword>
<keyword evidence="1 3" id="KW-0807">Transducer</keyword>
<dbReference type="SMART" id="SM00283">
    <property type="entry name" value="MA"/>
    <property type="match status" value="1"/>
</dbReference>
<dbReference type="SUPFAM" id="SSF58104">
    <property type="entry name" value="Methyl-accepting chemotaxis protein (MCP) signaling domain"/>
    <property type="match status" value="1"/>
</dbReference>
<dbReference type="GO" id="GO:0006935">
    <property type="term" value="P:chemotaxis"/>
    <property type="evidence" value="ECO:0007669"/>
    <property type="project" value="InterPro"/>
</dbReference>
<feature type="domain" description="HAMP" evidence="6">
    <location>
        <begin position="217"/>
        <end position="269"/>
    </location>
</feature>
<dbReference type="Pfam" id="PF18947">
    <property type="entry name" value="HAMP_2"/>
    <property type="match status" value="1"/>
</dbReference>
<sequence length="709" mass="76205">MHRNLEKINDIPIGTRLICGFILVVILMSSIGLIGFFGMNAIGNEMDKVYSDGTVPLYEVTSIETSLNSIRALVFRTFSVPAERPQDLERMQTEIQTIDNLISKLKQESLSPEQQANLTLFETQWADYKSAAKNVFSLLEDGKTNDALTSIANGGQHANTRRATADTFASLKQGILVDSKNIAEAGHAEKDRIIPLMVGTGIIVAIIALAIAVFLTKGITNPLHQVINQFKLMKTGDIGARLRLSRKDEIGEMATMFDQFSDYLEHNVVETMHRIAAGDLTSSITSQGETDQISPALSNTLTSLTTVINELQKISSKAAAGDLSARGTPGKLQGSYQEIILGFNSTLDILISPVNEAITLSRQYADCDFTARFNPKIRIEGDFKDFRDALDRIGTEVSSALKVVEQQMTDLMDHSGKATSGIEDVRRGAGIIAGNAEQTEHNAEQSKEGIAQVLRAMEDLTSTITSVSTNVEAVAQSASEADRQAKTGILSTATTEEGMKSIKHSSSEAEALVKEIGDQMTEITKIIDIITDISEQTNLLALNAAIEAARAGDAGLGFAVVAGEVKELANQTGNSAQKIAAMISTLEKKSTMAVKAMEGAGEAIEYGENALKETVQAFNQLTISVEDISKNMTSVAGATEEQAASFEEITASITEMNSLVSETAKDAMNSSATAEEALSVVEMITSIITDINDSVATTTDEMKKFKVTL</sequence>
<dbReference type="RefSeq" id="WP_109969002.1">
    <property type="nucleotide sequence ID" value="NZ_CP176093.1"/>
</dbReference>
<dbReference type="OrthoDB" id="117749at2157"/>
<evidence type="ECO:0000313" key="8">
    <source>
        <dbReference type="Proteomes" id="UP000245657"/>
    </source>
</evidence>
<dbReference type="PANTHER" id="PTHR32089">
    <property type="entry name" value="METHYL-ACCEPTING CHEMOTAXIS PROTEIN MCPB"/>
    <property type="match status" value="1"/>
</dbReference>
<dbReference type="Pfam" id="PF12729">
    <property type="entry name" value="4HB_MCP_1"/>
    <property type="match status" value="1"/>
</dbReference>
<dbReference type="GO" id="GO:0016020">
    <property type="term" value="C:membrane"/>
    <property type="evidence" value="ECO:0007669"/>
    <property type="project" value="InterPro"/>
</dbReference>
<comment type="similarity">
    <text evidence="2">Belongs to the methyl-accepting chemotaxis (MCP) protein family.</text>
</comment>
<dbReference type="SMART" id="SM00304">
    <property type="entry name" value="HAMP"/>
    <property type="match status" value="2"/>
</dbReference>
<keyword evidence="4" id="KW-0812">Transmembrane</keyword>
<dbReference type="Gene3D" id="1.20.120.1530">
    <property type="match status" value="1"/>
</dbReference>
<name>A0A2V2MT62_9EURY</name>
<dbReference type="Gene3D" id="1.10.287.950">
    <property type="entry name" value="Methyl-accepting chemotaxis protein"/>
    <property type="match status" value="1"/>
</dbReference>
<dbReference type="InterPro" id="IPR024478">
    <property type="entry name" value="HlyB_4HB_MCP"/>
</dbReference>
<evidence type="ECO:0000256" key="1">
    <source>
        <dbReference type="ARBA" id="ARBA00023224"/>
    </source>
</evidence>
<dbReference type="InterPro" id="IPR004090">
    <property type="entry name" value="Chemotax_Me-accpt_rcpt"/>
</dbReference>
<dbReference type="PANTHER" id="PTHR32089:SF112">
    <property type="entry name" value="LYSOZYME-LIKE PROTEIN-RELATED"/>
    <property type="match status" value="1"/>
</dbReference>
<reference evidence="7 8" key="1">
    <citation type="submission" date="2018-05" db="EMBL/GenBank/DDBJ databases">
        <title>Draft genome of Methanospirillum lacunae Ki8-1.</title>
        <authorList>
            <person name="Dueholm M.S."/>
            <person name="Nielsen P.H."/>
            <person name="Bakmann L.F."/>
            <person name="Otzen D.E."/>
        </authorList>
    </citation>
    <scope>NUCLEOTIDE SEQUENCE [LARGE SCALE GENOMIC DNA]</scope>
    <source>
        <strain evidence="7 8">Ki8-1</strain>
    </source>
</reference>
<feature type="transmembrane region" description="Helical" evidence="4">
    <location>
        <begin position="193"/>
        <end position="215"/>
    </location>
</feature>
<dbReference type="PROSITE" id="PS50885">
    <property type="entry name" value="HAMP"/>
    <property type="match status" value="1"/>
</dbReference>
<dbReference type="AlphaFoldDB" id="A0A2V2MT62"/>
<keyword evidence="8" id="KW-1185">Reference proteome</keyword>
<keyword evidence="4" id="KW-1133">Transmembrane helix</keyword>
<dbReference type="EMBL" id="QGMY01000008">
    <property type="protein sequence ID" value="PWR71384.1"/>
    <property type="molecule type" value="Genomic_DNA"/>
</dbReference>
<dbReference type="GO" id="GO:0007165">
    <property type="term" value="P:signal transduction"/>
    <property type="evidence" value="ECO:0007669"/>
    <property type="project" value="UniProtKB-KW"/>
</dbReference>
<accession>A0A2V2MT62</accession>
<dbReference type="PRINTS" id="PR00260">
    <property type="entry name" value="CHEMTRNSDUCR"/>
</dbReference>
<dbReference type="GO" id="GO:0004888">
    <property type="term" value="F:transmembrane signaling receptor activity"/>
    <property type="evidence" value="ECO:0007669"/>
    <property type="project" value="InterPro"/>
</dbReference>